<dbReference type="HOGENOM" id="CLU_3026259_0_0_11"/>
<evidence type="ECO:0000313" key="3">
    <source>
        <dbReference type="Proteomes" id="UP000027178"/>
    </source>
</evidence>
<evidence type="ECO:0000256" key="1">
    <source>
        <dbReference type="SAM" id="MobiDB-lite"/>
    </source>
</evidence>
<comment type="caution">
    <text evidence="2">The sequence shown here is derived from an EMBL/GenBank/DDBJ whole genome shotgun (WGS) entry which is preliminary data.</text>
</comment>
<keyword evidence="3" id="KW-1185">Reference proteome</keyword>
<dbReference type="EMBL" id="JNBY01000155">
    <property type="protein sequence ID" value="KDN81053.1"/>
    <property type="molecule type" value="Genomic_DNA"/>
</dbReference>
<name>A0A066YHS2_9ACTN</name>
<dbReference type="AlphaFoldDB" id="A0A066YHS2"/>
<evidence type="ECO:0000313" key="2">
    <source>
        <dbReference type="EMBL" id="KDN81053.1"/>
    </source>
</evidence>
<proteinExistence type="predicted"/>
<feature type="compositionally biased region" description="Low complexity" evidence="1">
    <location>
        <begin position="21"/>
        <end position="40"/>
    </location>
</feature>
<protein>
    <submittedName>
        <fullName evidence="2">Uncharacterized protein</fullName>
    </submittedName>
</protein>
<feature type="region of interest" description="Disordered" evidence="1">
    <location>
        <begin position="1"/>
        <end position="55"/>
    </location>
</feature>
<reference evidence="2 3" key="1">
    <citation type="submission" date="2014-05" db="EMBL/GenBank/DDBJ databases">
        <title>Draft Genome Sequence of Kitasatospora cheerisanensis KCTC 2395.</title>
        <authorList>
            <person name="Nam D.H."/>
        </authorList>
    </citation>
    <scope>NUCLEOTIDE SEQUENCE [LARGE SCALE GENOMIC DNA]</scope>
    <source>
        <strain evidence="2 3">KCTC 2395</strain>
    </source>
</reference>
<sequence length="55" mass="5516">MRTPVHSAPARSRWSTRPRTDSASGATTIASTAASTSVSSGMGGRGGCPAARSPR</sequence>
<gene>
    <name evidence="2" type="ORF">KCH_71470</name>
</gene>
<dbReference type="Proteomes" id="UP000027178">
    <property type="component" value="Unassembled WGS sequence"/>
</dbReference>
<organism evidence="2 3">
    <name type="scientific">Kitasatospora cheerisanensis KCTC 2395</name>
    <dbReference type="NCBI Taxonomy" id="1348663"/>
    <lineage>
        <taxon>Bacteria</taxon>
        <taxon>Bacillati</taxon>
        <taxon>Actinomycetota</taxon>
        <taxon>Actinomycetes</taxon>
        <taxon>Kitasatosporales</taxon>
        <taxon>Streptomycetaceae</taxon>
        <taxon>Kitasatospora</taxon>
    </lineage>
</organism>
<accession>A0A066YHS2</accession>